<feature type="region of interest" description="Disordered" evidence="1">
    <location>
        <begin position="377"/>
        <end position="403"/>
    </location>
</feature>
<gene>
    <name evidence="2" type="ORF">COHA_008394</name>
</gene>
<dbReference type="AlphaFoldDB" id="A0AAD5DJX3"/>
<feature type="region of interest" description="Disordered" evidence="1">
    <location>
        <begin position="261"/>
        <end position="326"/>
    </location>
</feature>
<keyword evidence="3" id="KW-1185">Reference proteome</keyword>
<evidence type="ECO:0000256" key="1">
    <source>
        <dbReference type="SAM" id="MobiDB-lite"/>
    </source>
</evidence>
<feature type="region of interest" description="Disordered" evidence="1">
    <location>
        <begin position="169"/>
        <end position="200"/>
    </location>
</feature>
<dbReference type="Proteomes" id="UP001205105">
    <property type="component" value="Unassembled WGS sequence"/>
</dbReference>
<name>A0AAD5DJX3_9CHLO</name>
<comment type="caution">
    <text evidence="2">The sequence shown here is derived from an EMBL/GenBank/DDBJ whole genome shotgun (WGS) entry which is preliminary data.</text>
</comment>
<reference evidence="2" key="1">
    <citation type="submission" date="2020-11" db="EMBL/GenBank/DDBJ databases">
        <title>Chlorella ohadii genome sequencing and assembly.</title>
        <authorList>
            <person name="Murik O."/>
            <person name="Treves H."/>
            <person name="Kedem I."/>
            <person name="Shotland Y."/>
            <person name="Kaplan A."/>
        </authorList>
    </citation>
    <scope>NUCLEOTIDE SEQUENCE</scope>
    <source>
        <strain evidence="2">1</strain>
    </source>
</reference>
<evidence type="ECO:0000313" key="2">
    <source>
        <dbReference type="EMBL" id="KAI7837763.1"/>
    </source>
</evidence>
<feature type="region of interest" description="Disordered" evidence="1">
    <location>
        <begin position="1"/>
        <end position="32"/>
    </location>
</feature>
<accession>A0AAD5DJX3</accession>
<feature type="compositionally biased region" description="Low complexity" evidence="1">
    <location>
        <begin position="178"/>
        <end position="200"/>
    </location>
</feature>
<organism evidence="2 3">
    <name type="scientific">Chlorella ohadii</name>
    <dbReference type="NCBI Taxonomy" id="2649997"/>
    <lineage>
        <taxon>Eukaryota</taxon>
        <taxon>Viridiplantae</taxon>
        <taxon>Chlorophyta</taxon>
        <taxon>core chlorophytes</taxon>
        <taxon>Trebouxiophyceae</taxon>
        <taxon>Chlorellales</taxon>
        <taxon>Chlorellaceae</taxon>
        <taxon>Chlorella clade</taxon>
        <taxon>Chlorella</taxon>
    </lineage>
</organism>
<feature type="compositionally biased region" description="Polar residues" evidence="1">
    <location>
        <begin position="308"/>
        <end position="320"/>
    </location>
</feature>
<feature type="compositionally biased region" description="Low complexity" evidence="1">
    <location>
        <begin position="261"/>
        <end position="289"/>
    </location>
</feature>
<evidence type="ECO:0000313" key="3">
    <source>
        <dbReference type="Proteomes" id="UP001205105"/>
    </source>
</evidence>
<dbReference type="EMBL" id="JADXDR010000143">
    <property type="protein sequence ID" value="KAI7837763.1"/>
    <property type="molecule type" value="Genomic_DNA"/>
</dbReference>
<proteinExistence type="predicted"/>
<sequence>MHRESQPQPACRPDARATDENCDPLGRRGAPGLELKRQPAALVAAAAGRPQHGAGGVLGAAQEPRSGMAQLQTALDAELEAAARDTMLAQCHALLSLEDTECLPHDPLLDMLPTAGASRRSPPKREQVVAALQAAAVEAAALVNASGAGLGADSSLLAATVLPGMAPPTCGRNKRAADAPAAATQLPQQQPKQQPLTQLPQGWGCAVPHLTPPAPLVAAVPAPSPAVLALGATPAAATPAPITALAAGKRQRMLLLTAARGAAGTPGSSGATPGSGVGSNSRVQPAAPRRVARDLSFTPAPPLMRLSGSGTPPTAGSASRCTGPLPDPFGRNAVTVQPFSLLRSPGTSSQLAALNARIQAAAAADLRYERRQGTAPSMPCGAAAATSGTPQPAQRAVRSVRLC</sequence>
<protein>
    <submittedName>
        <fullName evidence="2">Uncharacterized protein</fullName>
    </submittedName>
</protein>